<dbReference type="OrthoDB" id="1430683at2"/>
<keyword evidence="4" id="KW-1185">Reference proteome</keyword>
<sequence>MQPILSRLEADQIQYVKGSGPYAEIHYADPSRPLSKRMLVVSHPVKAVAMHLPGFVRIHKSFLVNPAFVEKSSAFDPKVGGTVTLQSGHQLPISRRVYFEVIKLLPVLILLLLSSCTSFEKAFRKYGRTVNDTTYTTVQLTVPKDSSILVVKTDTTRIVERVRQGRATVTIIREPTNTTVLAECDTVVVEKRVPGVIRTQLWGVDPKFEKQAKRWRTAFLILAGLVIAVLAAVWFLKRFTVGVQVQRRNPPTRLENNHPW</sequence>
<organism evidence="3 4">
    <name type="scientific">Fibrisoma montanum</name>
    <dbReference type="NCBI Taxonomy" id="2305895"/>
    <lineage>
        <taxon>Bacteria</taxon>
        <taxon>Pseudomonadati</taxon>
        <taxon>Bacteroidota</taxon>
        <taxon>Cytophagia</taxon>
        <taxon>Cytophagales</taxon>
        <taxon>Spirosomataceae</taxon>
        <taxon>Fibrisoma</taxon>
    </lineage>
</organism>
<dbReference type="RefSeq" id="WP_119667841.1">
    <property type="nucleotide sequence ID" value="NZ_QXED01000003.1"/>
</dbReference>
<evidence type="ECO:0000256" key="1">
    <source>
        <dbReference type="SAM" id="Phobius"/>
    </source>
</evidence>
<feature type="domain" description="HTH LytTR-type" evidence="2">
    <location>
        <begin position="3"/>
        <end position="106"/>
    </location>
</feature>
<dbReference type="GO" id="GO:0003677">
    <property type="term" value="F:DNA binding"/>
    <property type="evidence" value="ECO:0007669"/>
    <property type="project" value="InterPro"/>
</dbReference>
<evidence type="ECO:0000313" key="3">
    <source>
        <dbReference type="EMBL" id="RIV23625.1"/>
    </source>
</evidence>
<dbReference type="EMBL" id="QXED01000003">
    <property type="protein sequence ID" value="RIV23625.1"/>
    <property type="molecule type" value="Genomic_DNA"/>
</dbReference>
<dbReference type="Pfam" id="PF04397">
    <property type="entry name" value="LytTR"/>
    <property type="match status" value="1"/>
</dbReference>
<feature type="transmembrane region" description="Helical" evidence="1">
    <location>
        <begin position="101"/>
        <end position="119"/>
    </location>
</feature>
<feature type="transmembrane region" description="Helical" evidence="1">
    <location>
        <begin position="217"/>
        <end position="236"/>
    </location>
</feature>
<dbReference type="Gene3D" id="2.40.50.1020">
    <property type="entry name" value="LytTr DNA-binding domain"/>
    <property type="match status" value="1"/>
</dbReference>
<keyword evidence="1" id="KW-0472">Membrane</keyword>
<dbReference type="AlphaFoldDB" id="A0A418MB75"/>
<accession>A0A418MB75</accession>
<proteinExistence type="predicted"/>
<comment type="caution">
    <text evidence="3">The sequence shown here is derived from an EMBL/GenBank/DDBJ whole genome shotgun (WGS) entry which is preliminary data.</text>
</comment>
<gene>
    <name evidence="3" type="ORF">DYU11_11630</name>
</gene>
<evidence type="ECO:0000259" key="2">
    <source>
        <dbReference type="SMART" id="SM00850"/>
    </source>
</evidence>
<name>A0A418MB75_9BACT</name>
<dbReference type="Proteomes" id="UP000283523">
    <property type="component" value="Unassembled WGS sequence"/>
</dbReference>
<dbReference type="InterPro" id="IPR007492">
    <property type="entry name" value="LytTR_DNA-bd_dom"/>
</dbReference>
<evidence type="ECO:0000313" key="4">
    <source>
        <dbReference type="Proteomes" id="UP000283523"/>
    </source>
</evidence>
<keyword evidence="1" id="KW-1133">Transmembrane helix</keyword>
<dbReference type="SMART" id="SM00850">
    <property type="entry name" value="LytTR"/>
    <property type="match status" value="1"/>
</dbReference>
<keyword evidence="1" id="KW-0812">Transmembrane</keyword>
<reference evidence="3 4" key="1">
    <citation type="submission" date="2018-08" db="EMBL/GenBank/DDBJ databases">
        <title>Fibrisoma montanum sp. nov., isolated from Danxia mountain soil.</title>
        <authorList>
            <person name="Huang Y."/>
        </authorList>
    </citation>
    <scope>NUCLEOTIDE SEQUENCE [LARGE SCALE GENOMIC DNA]</scope>
    <source>
        <strain evidence="3 4">HYT19</strain>
    </source>
</reference>
<protein>
    <submittedName>
        <fullName evidence="3">LytTR family transcriptional regulator</fullName>
    </submittedName>
</protein>